<dbReference type="Pfam" id="PF13385">
    <property type="entry name" value="Laminin_G_3"/>
    <property type="match status" value="1"/>
</dbReference>
<dbReference type="AlphaFoldDB" id="A0A5C5YJM7"/>
<dbReference type="OrthoDB" id="258532at2"/>
<comment type="caution">
    <text evidence="5">The sequence shown here is derived from an EMBL/GenBank/DDBJ whole genome shotgun (WGS) entry which is preliminary data.</text>
</comment>
<dbReference type="SUPFAM" id="SSF49899">
    <property type="entry name" value="Concanavalin A-like lectins/glucanases"/>
    <property type="match status" value="1"/>
</dbReference>
<evidence type="ECO:0000256" key="2">
    <source>
        <dbReference type="ARBA" id="ARBA00023157"/>
    </source>
</evidence>
<accession>A0A5C5YJM7</accession>
<dbReference type="InterPro" id="IPR013320">
    <property type="entry name" value="ConA-like_dom_sf"/>
</dbReference>
<reference evidence="5 6" key="1">
    <citation type="submission" date="2019-02" db="EMBL/GenBank/DDBJ databases">
        <title>Deep-cultivation of Planctomycetes and their phenomic and genomic characterization uncovers novel biology.</title>
        <authorList>
            <person name="Wiegand S."/>
            <person name="Jogler M."/>
            <person name="Boedeker C."/>
            <person name="Pinto D."/>
            <person name="Vollmers J."/>
            <person name="Rivas-Marin E."/>
            <person name="Kohn T."/>
            <person name="Peeters S.H."/>
            <person name="Heuer A."/>
            <person name="Rast P."/>
            <person name="Oberbeckmann S."/>
            <person name="Bunk B."/>
            <person name="Jeske O."/>
            <person name="Meyerdierks A."/>
            <person name="Storesund J.E."/>
            <person name="Kallscheuer N."/>
            <person name="Luecker S."/>
            <person name="Lage O.M."/>
            <person name="Pohl T."/>
            <person name="Merkel B.J."/>
            <person name="Hornburger P."/>
            <person name="Mueller R.-W."/>
            <person name="Bruemmer F."/>
            <person name="Labrenz M."/>
            <person name="Spormann A.M."/>
            <person name="Op Den Camp H."/>
            <person name="Overmann J."/>
            <person name="Amann R."/>
            <person name="Jetten M.S.M."/>
            <person name="Mascher T."/>
            <person name="Medema M.H."/>
            <person name="Devos D.P."/>
            <person name="Kaster A.-K."/>
            <person name="Ovreas L."/>
            <person name="Rohde M."/>
            <person name="Galperin M.Y."/>
            <person name="Jogler C."/>
        </authorList>
    </citation>
    <scope>NUCLEOTIDE SEQUENCE [LARGE SCALE GENOMIC DNA]</scope>
    <source>
        <strain evidence="5 6">CA85</strain>
    </source>
</reference>
<keyword evidence="2" id="KW-1015">Disulfide bond</keyword>
<keyword evidence="3" id="KW-0812">Transmembrane</keyword>
<dbReference type="Proteomes" id="UP000318053">
    <property type="component" value="Unassembled WGS sequence"/>
</dbReference>
<dbReference type="PANTHER" id="PTHR30273">
    <property type="entry name" value="PERIPLASMIC SIGNAL SENSOR AND SIGMA FACTOR ACTIVATOR FECR-RELATED"/>
    <property type="match status" value="1"/>
</dbReference>
<name>A0A5C5YJM7_9BACT</name>
<keyword evidence="3" id="KW-0472">Membrane</keyword>
<dbReference type="SMART" id="SM00560">
    <property type="entry name" value="LamGL"/>
    <property type="match status" value="1"/>
</dbReference>
<dbReference type="InterPro" id="IPR012373">
    <property type="entry name" value="Ferrdict_sens_TM"/>
</dbReference>
<gene>
    <name evidence="5" type="ORF">CA85_03150</name>
</gene>
<evidence type="ECO:0000256" key="3">
    <source>
        <dbReference type="SAM" id="Phobius"/>
    </source>
</evidence>
<evidence type="ECO:0000256" key="1">
    <source>
        <dbReference type="ARBA" id="ARBA00022729"/>
    </source>
</evidence>
<keyword evidence="1" id="KW-0732">Signal</keyword>
<protein>
    <submittedName>
        <fullName evidence="5">FecR protein</fullName>
    </submittedName>
</protein>
<keyword evidence="6" id="KW-1185">Reference proteome</keyword>
<dbReference type="Gene3D" id="2.60.120.1440">
    <property type="match status" value="1"/>
</dbReference>
<dbReference type="Pfam" id="PF04773">
    <property type="entry name" value="FecR"/>
    <property type="match status" value="1"/>
</dbReference>
<dbReference type="EMBL" id="SJPK01000001">
    <property type="protein sequence ID" value="TWT75027.1"/>
    <property type="molecule type" value="Genomic_DNA"/>
</dbReference>
<organism evidence="5 6">
    <name type="scientific">Allorhodopirellula solitaria</name>
    <dbReference type="NCBI Taxonomy" id="2527987"/>
    <lineage>
        <taxon>Bacteria</taxon>
        <taxon>Pseudomonadati</taxon>
        <taxon>Planctomycetota</taxon>
        <taxon>Planctomycetia</taxon>
        <taxon>Pirellulales</taxon>
        <taxon>Pirellulaceae</taxon>
        <taxon>Allorhodopirellula</taxon>
    </lineage>
</organism>
<proteinExistence type="predicted"/>
<dbReference type="GO" id="GO:0016989">
    <property type="term" value="F:sigma factor antagonist activity"/>
    <property type="evidence" value="ECO:0007669"/>
    <property type="project" value="TreeGrafter"/>
</dbReference>
<evidence type="ECO:0000259" key="4">
    <source>
        <dbReference type="SMART" id="SM00560"/>
    </source>
</evidence>
<dbReference type="PANTHER" id="PTHR30273:SF2">
    <property type="entry name" value="PROTEIN FECR"/>
    <property type="match status" value="1"/>
</dbReference>
<dbReference type="RefSeq" id="WP_146389529.1">
    <property type="nucleotide sequence ID" value="NZ_SJPK01000001.1"/>
</dbReference>
<dbReference type="Gene3D" id="2.60.120.200">
    <property type="match status" value="1"/>
</dbReference>
<evidence type="ECO:0000313" key="6">
    <source>
        <dbReference type="Proteomes" id="UP000318053"/>
    </source>
</evidence>
<feature type="domain" description="LamG-like jellyroll fold" evidence="4">
    <location>
        <begin position="393"/>
        <end position="559"/>
    </location>
</feature>
<sequence>MNVESHEDVGVLVDVMLDGTLTDTQKAELNRLLKTSPRALTRYHELLDNHEALCAIYPGDVYAESIDDESLSSASQNSPAGLTWWMGLLNASRGSQFAVLATAASLLVAVGLAGYFAGADRRELRLGELSTVAFEPETTLEGHAILRRSLSLRWTEGEPGFRSGDILPAGRLKIESGIAEIDFFCGATLTVEGPASLVVQSDWGVRVDSGRLRASVPPAARGFVIETADAEVVDLGTEFALDVDSEGAFVDVIEGEVALRGGRHDGVHLVTGQQSWLGGLETKSLAATSQRNAVSSVADVERRREAALAERFAQWQSFSKSREQDERLIAHYRIADMPSSRTIPDSASTGKDQDAALIGPVDRTVGRFGPLSSGLEFDRVGARARTRIEGEFEAFTFATWVRIDSLDQVYNALFMSDGYENGELHWQIRDDGVMMFSVMVDDTQKRKHFSDRDGTIVSSAGLHRVYYTEPIWDIAQSGRWFHLSAVYDPAERRVTQYVNGQQVSSEPIQEKFFVDRLRIGPAEIGNWGQPFRKTPWFSVRNLNGTIDELVIYNAALSEEEIQSLYEKGKPLGY</sequence>
<dbReference type="InterPro" id="IPR006558">
    <property type="entry name" value="LamG-like"/>
</dbReference>
<feature type="transmembrane region" description="Helical" evidence="3">
    <location>
        <begin position="97"/>
        <end position="117"/>
    </location>
</feature>
<dbReference type="InterPro" id="IPR006860">
    <property type="entry name" value="FecR"/>
</dbReference>
<evidence type="ECO:0000313" key="5">
    <source>
        <dbReference type="EMBL" id="TWT75027.1"/>
    </source>
</evidence>
<keyword evidence="3" id="KW-1133">Transmembrane helix</keyword>